<name>A0A5J4NVI6_9TREM</name>
<dbReference type="PANTHER" id="PTHR43757">
    <property type="entry name" value="AMINOMETHYLTRANSFERASE"/>
    <property type="match status" value="1"/>
</dbReference>
<dbReference type="Gene3D" id="2.40.30.110">
    <property type="entry name" value="Aminomethyltransferase beta-barrel domains"/>
    <property type="match status" value="1"/>
</dbReference>
<evidence type="ECO:0000256" key="9">
    <source>
        <dbReference type="ARBA" id="ARBA00031395"/>
    </source>
</evidence>
<dbReference type="NCBIfam" id="NF001567">
    <property type="entry name" value="PRK00389.1"/>
    <property type="match status" value="1"/>
</dbReference>
<dbReference type="InterPro" id="IPR006222">
    <property type="entry name" value="GCVT_N"/>
</dbReference>
<dbReference type="GO" id="GO:0008168">
    <property type="term" value="F:methyltransferase activity"/>
    <property type="evidence" value="ECO:0007669"/>
    <property type="project" value="UniProtKB-KW"/>
</dbReference>
<keyword evidence="8 12" id="KW-0496">Mitochondrion</keyword>
<dbReference type="EMBL" id="QNGE01000674">
    <property type="protein sequence ID" value="KAA3679655.1"/>
    <property type="molecule type" value="Genomic_DNA"/>
</dbReference>
<evidence type="ECO:0000313" key="16">
    <source>
        <dbReference type="Proteomes" id="UP000324629"/>
    </source>
</evidence>
<dbReference type="FunFam" id="3.30.70.1400:FF:000001">
    <property type="entry name" value="Aminomethyltransferase"/>
    <property type="match status" value="1"/>
</dbReference>
<comment type="catalytic activity">
    <reaction evidence="10 12">
        <text>N(6)-[(R)-S(8)-aminomethyldihydrolipoyl]-L-lysyl-[protein] + (6S)-5,6,7,8-tetrahydrofolate = N(6)-[(R)-dihydrolipoyl]-L-lysyl-[protein] + (6R)-5,10-methylene-5,6,7,8-tetrahydrofolate + NH4(+)</text>
        <dbReference type="Rhea" id="RHEA:16945"/>
        <dbReference type="Rhea" id="RHEA-COMP:10475"/>
        <dbReference type="Rhea" id="RHEA-COMP:10492"/>
        <dbReference type="ChEBI" id="CHEBI:15636"/>
        <dbReference type="ChEBI" id="CHEBI:28938"/>
        <dbReference type="ChEBI" id="CHEBI:57453"/>
        <dbReference type="ChEBI" id="CHEBI:83100"/>
        <dbReference type="ChEBI" id="CHEBI:83143"/>
        <dbReference type="EC" id="2.1.2.10"/>
    </reaction>
</comment>
<keyword evidence="15" id="KW-0489">Methyltransferase</keyword>
<dbReference type="PANTHER" id="PTHR43757:SF2">
    <property type="entry name" value="AMINOMETHYLTRANSFERASE, MITOCHONDRIAL"/>
    <property type="match status" value="1"/>
</dbReference>
<comment type="subcellular location">
    <subcellularLocation>
        <location evidence="1 12">Mitochondrion</location>
    </subcellularLocation>
</comment>
<gene>
    <name evidence="15" type="ORF">DEA37_0004030</name>
</gene>
<sequence>MVFVTQLRKFFIRPSLVRATHSKAVEPKRTPFYDFHLTKGAKLIEFCGYAMPIQYESQNILDSHHHVRNHCGIFDVSHMLQVKVLGSDRVNFMESLTTADLVNLPAGSGTLSVYLNESGGILDDVIINVCKEPYLYVVSNAACAEKISKHLKEEQETFRKLGKDVSVELLNHKALVAIQGPEAHEIVRTGIPPAEWPTFDDLFFMETAQFSSFFGLYMESEPIRITRCGYTGEDGYEVSLPAQLAVELGHCLMKVQQVKPIGLAARDTLRLEAGMCLYGNDLDETTTPIEASLNWLVGKRRRQLTAQPLFPGAEYVLNQLYKKTPITRKRVGLKGEFGPQARPGSKIFAPQSDIQVGNVTSGCLSPTLGQNIAMAYVKPDFTSHGQELAVEIRKKLHKFTVCNIPFVPNRYVRRPKSK</sequence>
<dbReference type="InterPro" id="IPR006223">
    <property type="entry name" value="GcvT"/>
</dbReference>
<keyword evidence="6 12" id="KW-0808">Transferase</keyword>
<comment type="subunit">
    <text evidence="3 12">The glycine cleavage system is composed of four proteins: P, T, L and H.</text>
</comment>
<keyword evidence="16" id="KW-1185">Reference proteome</keyword>
<dbReference type="Gene3D" id="3.30.70.1400">
    <property type="entry name" value="Aminomethyltransferase beta-barrel domains"/>
    <property type="match status" value="1"/>
</dbReference>
<dbReference type="Pfam" id="PF08669">
    <property type="entry name" value="GCV_T_C"/>
    <property type="match status" value="1"/>
</dbReference>
<dbReference type="GO" id="GO:0008483">
    <property type="term" value="F:transaminase activity"/>
    <property type="evidence" value="ECO:0007669"/>
    <property type="project" value="UniProtKB-KW"/>
</dbReference>
<dbReference type="GO" id="GO:0005739">
    <property type="term" value="C:mitochondrion"/>
    <property type="evidence" value="ECO:0007669"/>
    <property type="project" value="UniProtKB-SubCell"/>
</dbReference>
<dbReference type="Proteomes" id="UP000324629">
    <property type="component" value="Unassembled WGS sequence"/>
</dbReference>
<evidence type="ECO:0000256" key="2">
    <source>
        <dbReference type="ARBA" id="ARBA00008609"/>
    </source>
</evidence>
<accession>A0A5J4NVI6</accession>
<dbReference type="InterPro" id="IPR013977">
    <property type="entry name" value="GcvT_C"/>
</dbReference>
<evidence type="ECO:0000259" key="13">
    <source>
        <dbReference type="Pfam" id="PF01571"/>
    </source>
</evidence>
<evidence type="ECO:0000256" key="8">
    <source>
        <dbReference type="ARBA" id="ARBA00023128"/>
    </source>
</evidence>
<dbReference type="EC" id="2.1.2.10" evidence="4 12"/>
<proteinExistence type="inferred from homology"/>
<protein>
    <recommendedName>
        <fullName evidence="4 12">Aminomethyltransferase</fullName>
        <ecNumber evidence="4 12">2.1.2.10</ecNumber>
    </recommendedName>
    <alternativeName>
        <fullName evidence="9 12">Glycine cleavage system T protein</fullName>
    </alternativeName>
</protein>
<evidence type="ECO:0000256" key="10">
    <source>
        <dbReference type="ARBA" id="ARBA00047665"/>
    </source>
</evidence>
<evidence type="ECO:0000256" key="6">
    <source>
        <dbReference type="ARBA" id="ARBA00022679"/>
    </source>
</evidence>
<organism evidence="15 16">
    <name type="scientific">Paragonimus westermani</name>
    <dbReference type="NCBI Taxonomy" id="34504"/>
    <lineage>
        <taxon>Eukaryota</taxon>
        <taxon>Metazoa</taxon>
        <taxon>Spiralia</taxon>
        <taxon>Lophotrochozoa</taxon>
        <taxon>Platyhelminthes</taxon>
        <taxon>Trematoda</taxon>
        <taxon>Digenea</taxon>
        <taxon>Plagiorchiida</taxon>
        <taxon>Troglotremata</taxon>
        <taxon>Troglotrematidae</taxon>
        <taxon>Paragonimus</taxon>
    </lineage>
</organism>
<dbReference type="Gene3D" id="4.10.1250.10">
    <property type="entry name" value="Aminomethyltransferase fragment"/>
    <property type="match status" value="1"/>
</dbReference>
<keyword evidence="5 12" id="KW-0032">Aminotransferase</keyword>
<comment type="caution">
    <text evidence="15">The sequence shown here is derived from an EMBL/GenBank/DDBJ whole genome shotgun (WGS) entry which is preliminary data.</text>
</comment>
<dbReference type="GO" id="GO:0004047">
    <property type="term" value="F:aminomethyltransferase activity"/>
    <property type="evidence" value="ECO:0007669"/>
    <property type="project" value="UniProtKB-EC"/>
</dbReference>
<dbReference type="InterPro" id="IPR029043">
    <property type="entry name" value="GcvT/YgfZ_C"/>
</dbReference>
<dbReference type="GO" id="GO:0006546">
    <property type="term" value="P:glycine catabolic process"/>
    <property type="evidence" value="ECO:0007669"/>
    <property type="project" value="InterPro"/>
</dbReference>
<dbReference type="Pfam" id="PF01571">
    <property type="entry name" value="GCV_T"/>
    <property type="match status" value="1"/>
</dbReference>
<dbReference type="PIRSF" id="PIRSF006487">
    <property type="entry name" value="GcvT"/>
    <property type="match status" value="1"/>
</dbReference>
<evidence type="ECO:0000256" key="11">
    <source>
        <dbReference type="PIRSR" id="PIRSR006487-1"/>
    </source>
</evidence>
<evidence type="ECO:0000256" key="12">
    <source>
        <dbReference type="RuleBase" id="RU003981"/>
    </source>
</evidence>
<dbReference type="InterPro" id="IPR028896">
    <property type="entry name" value="GcvT/YgfZ/DmdA"/>
</dbReference>
<comment type="similarity">
    <text evidence="2 12">Belongs to the GcvT family.</text>
</comment>
<dbReference type="NCBIfam" id="TIGR00528">
    <property type="entry name" value="gcvT"/>
    <property type="match status" value="1"/>
</dbReference>
<feature type="binding site" evidence="11">
    <location>
        <position position="237"/>
    </location>
    <ligand>
        <name>substrate</name>
    </ligand>
</feature>
<feature type="domain" description="Aminomethyltransferase C-terminal" evidence="14">
    <location>
        <begin position="328"/>
        <end position="407"/>
    </location>
</feature>
<feature type="domain" description="GCVT N-terminal" evidence="13">
    <location>
        <begin position="32"/>
        <end position="299"/>
    </location>
</feature>
<evidence type="ECO:0000256" key="3">
    <source>
        <dbReference type="ARBA" id="ARBA00011690"/>
    </source>
</evidence>
<evidence type="ECO:0000256" key="5">
    <source>
        <dbReference type="ARBA" id="ARBA00022576"/>
    </source>
</evidence>
<evidence type="ECO:0000256" key="1">
    <source>
        <dbReference type="ARBA" id="ARBA00004173"/>
    </source>
</evidence>
<dbReference type="InterPro" id="IPR027266">
    <property type="entry name" value="TrmE/GcvT-like"/>
</dbReference>
<reference evidence="15 16" key="1">
    <citation type="journal article" date="2019" name="Gigascience">
        <title>Whole-genome sequence of the oriental lung fluke Paragonimus westermani.</title>
        <authorList>
            <person name="Oey H."/>
            <person name="Zakrzewski M."/>
            <person name="Narain K."/>
            <person name="Devi K.R."/>
            <person name="Agatsuma T."/>
            <person name="Nawaratna S."/>
            <person name="Gobert G.N."/>
            <person name="Jones M.K."/>
            <person name="Ragan M.A."/>
            <person name="McManus D.P."/>
            <person name="Krause L."/>
        </authorList>
    </citation>
    <scope>NUCLEOTIDE SEQUENCE [LARGE SCALE GENOMIC DNA]</scope>
    <source>
        <strain evidence="15 16">IND2009</strain>
    </source>
</reference>
<keyword evidence="7 12" id="KW-0809">Transit peptide</keyword>
<dbReference type="FunFam" id="4.10.1250.10:FF:000002">
    <property type="entry name" value="Aminomethyltransferase"/>
    <property type="match status" value="1"/>
</dbReference>
<dbReference type="GO" id="GO:0032259">
    <property type="term" value="P:methylation"/>
    <property type="evidence" value="ECO:0007669"/>
    <property type="project" value="UniProtKB-KW"/>
</dbReference>
<dbReference type="SUPFAM" id="SSF101790">
    <property type="entry name" value="Aminomethyltransferase beta-barrel domain"/>
    <property type="match status" value="1"/>
</dbReference>
<dbReference type="AlphaFoldDB" id="A0A5J4NVI6"/>
<evidence type="ECO:0000259" key="14">
    <source>
        <dbReference type="Pfam" id="PF08669"/>
    </source>
</evidence>
<dbReference type="GO" id="GO:0005960">
    <property type="term" value="C:glycine cleavage complex"/>
    <property type="evidence" value="ECO:0007669"/>
    <property type="project" value="InterPro"/>
</dbReference>
<dbReference type="Gene3D" id="3.30.1360.120">
    <property type="entry name" value="Probable tRNA modification gtpase trme, domain 1"/>
    <property type="match status" value="1"/>
</dbReference>
<comment type="function">
    <text evidence="12">The glycine cleavage system catalyzes the degradation of glycine.</text>
</comment>
<evidence type="ECO:0000256" key="7">
    <source>
        <dbReference type="ARBA" id="ARBA00022946"/>
    </source>
</evidence>
<evidence type="ECO:0000313" key="15">
    <source>
        <dbReference type="EMBL" id="KAA3679655.1"/>
    </source>
</evidence>
<evidence type="ECO:0000256" key="4">
    <source>
        <dbReference type="ARBA" id="ARBA00012616"/>
    </source>
</evidence>
<dbReference type="SUPFAM" id="SSF103025">
    <property type="entry name" value="Folate-binding domain"/>
    <property type="match status" value="1"/>
</dbReference>